<dbReference type="SUPFAM" id="SSF46689">
    <property type="entry name" value="Homeodomain-like"/>
    <property type="match status" value="1"/>
</dbReference>
<dbReference type="PROSITE" id="PS50977">
    <property type="entry name" value="HTH_TETR_2"/>
    <property type="match status" value="1"/>
</dbReference>
<keyword evidence="1" id="KW-0805">Transcription regulation</keyword>
<reference evidence="7" key="1">
    <citation type="submission" date="2018-09" db="EMBL/GenBank/DDBJ databases">
        <authorList>
            <person name="Livingstone P.G."/>
            <person name="Whitworth D.E."/>
        </authorList>
    </citation>
    <scope>NUCLEOTIDE SEQUENCE [LARGE SCALE GENOMIC DNA]</scope>
    <source>
        <strain evidence="7">AB047A</strain>
    </source>
</reference>
<protein>
    <submittedName>
        <fullName evidence="6">TetR/AcrR family transcriptional regulator</fullName>
    </submittedName>
</protein>
<evidence type="ECO:0000313" key="7">
    <source>
        <dbReference type="Proteomes" id="UP000282656"/>
    </source>
</evidence>
<dbReference type="GO" id="GO:0000976">
    <property type="term" value="F:transcription cis-regulatory region binding"/>
    <property type="evidence" value="ECO:0007669"/>
    <property type="project" value="TreeGrafter"/>
</dbReference>
<accession>A0A3A8QTP9</accession>
<evidence type="ECO:0000256" key="1">
    <source>
        <dbReference type="ARBA" id="ARBA00023015"/>
    </source>
</evidence>
<dbReference type="OrthoDB" id="7056813at2"/>
<name>A0A3A8QTP9_9BACT</name>
<organism evidence="6 7">
    <name type="scientific">Corallococcus interemptor</name>
    <dbReference type="NCBI Taxonomy" id="2316720"/>
    <lineage>
        <taxon>Bacteria</taxon>
        <taxon>Pseudomonadati</taxon>
        <taxon>Myxococcota</taxon>
        <taxon>Myxococcia</taxon>
        <taxon>Myxococcales</taxon>
        <taxon>Cystobacterineae</taxon>
        <taxon>Myxococcaceae</taxon>
        <taxon>Corallococcus</taxon>
    </lineage>
</organism>
<evidence type="ECO:0000256" key="3">
    <source>
        <dbReference type="ARBA" id="ARBA00023163"/>
    </source>
</evidence>
<dbReference type="InterPro" id="IPR009057">
    <property type="entry name" value="Homeodomain-like_sf"/>
</dbReference>
<gene>
    <name evidence="6" type="ORF">D7X96_12080</name>
</gene>
<keyword evidence="2 4" id="KW-0238">DNA-binding</keyword>
<evidence type="ECO:0000256" key="4">
    <source>
        <dbReference type="PROSITE-ProRule" id="PRU00335"/>
    </source>
</evidence>
<keyword evidence="3" id="KW-0804">Transcription</keyword>
<dbReference type="RefSeq" id="WP_121722243.1">
    <property type="nucleotide sequence ID" value="NZ_RAWM01000025.1"/>
</dbReference>
<dbReference type="PANTHER" id="PTHR30055:SF234">
    <property type="entry name" value="HTH-TYPE TRANSCRIPTIONAL REGULATOR BETI"/>
    <property type="match status" value="1"/>
</dbReference>
<comment type="caution">
    <text evidence="6">The sequence shown here is derived from an EMBL/GenBank/DDBJ whole genome shotgun (WGS) entry which is preliminary data.</text>
</comment>
<dbReference type="GO" id="GO:0003700">
    <property type="term" value="F:DNA-binding transcription factor activity"/>
    <property type="evidence" value="ECO:0007669"/>
    <property type="project" value="TreeGrafter"/>
</dbReference>
<dbReference type="EMBL" id="RAWM01000025">
    <property type="protein sequence ID" value="RKH70250.1"/>
    <property type="molecule type" value="Genomic_DNA"/>
</dbReference>
<dbReference type="PRINTS" id="PR00455">
    <property type="entry name" value="HTHTETR"/>
</dbReference>
<dbReference type="Proteomes" id="UP000282656">
    <property type="component" value="Unassembled WGS sequence"/>
</dbReference>
<dbReference type="InterPro" id="IPR001647">
    <property type="entry name" value="HTH_TetR"/>
</dbReference>
<dbReference type="Gene3D" id="1.10.357.10">
    <property type="entry name" value="Tetracycline Repressor, domain 2"/>
    <property type="match status" value="1"/>
</dbReference>
<dbReference type="InterPro" id="IPR050109">
    <property type="entry name" value="HTH-type_TetR-like_transc_reg"/>
</dbReference>
<feature type="DNA-binding region" description="H-T-H motif" evidence="4">
    <location>
        <begin position="38"/>
        <end position="57"/>
    </location>
</feature>
<feature type="domain" description="HTH tetR-type" evidence="5">
    <location>
        <begin position="15"/>
        <end position="75"/>
    </location>
</feature>
<sequence>MPDRQKPTAEDAEGPDTRARIIAAAAELIASGGSDAATTRAVATAAGVQAPTIYRLFGDKRGLMSAVVEHAMTSYVAKKAARKAHPDPIQELRIGWDSHVAFGLGNPGLFALMCSDLEPPTESSVIGTGNDLLRRRIRNIALAGRLKVSEERALGLVAAMANGAVLTLLRQPEGQRDRGLSDAAREAVIAAITSDAAPQANTEVRSAATTLRASLDRLTVLSQGESALLNEWLARITDAD</sequence>
<keyword evidence="7" id="KW-1185">Reference proteome</keyword>
<proteinExistence type="predicted"/>
<dbReference type="Pfam" id="PF00440">
    <property type="entry name" value="TetR_N"/>
    <property type="match status" value="1"/>
</dbReference>
<dbReference type="PANTHER" id="PTHR30055">
    <property type="entry name" value="HTH-TYPE TRANSCRIPTIONAL REGULATOR RUTR"/>
    <property type="match status" value="1"/>
</dbReference>
<dbReference type="AlphaFoldDB" id="A0A3A8QTP9"/>
<evidence type="ECO:0000256" key="2">
    <source>
        <dbReference type="ARBA" id="ARBA00023125"/>
    </source>
</evidence>
<evidence type="ECO:0000259" key="5">
    <source>
        <dbReference type="PROSITE" id="PS50977"/>
    </source>
</evidence>
<evidence type="ECO:0000313" key="6">
    <source>
        <dbReference type="EMBL" id="RKH70250.1"/>
    </source>
</evidence>